<keyword evidence="1" id="KW-0812">Transmembrane</keyword>
<reference evidence="3 4" key="1">
    <citation type="submission" date="2021-05" db="EMBL/GenBank/DDBJ databases">
        <title>Direct Submission.</title>
        <authorList>
            <person name="Li K."/>
            <person name="Gao J."/>
        </authorList>
    </citation>
    <scope>NUCLEOTIDE SEQUENCE [LARGE SCALE GENOMIC DNA]</scope>
    <source>
        <strain evidence="3 4">Mg02</strain>
    </source>
</reference>
<feature type="transmembrane region" description="Helical" evidence="1">
    <location>
        <begin position="153"/>
        <end position="182"/>
    </location>
</feature>
<dbReference type="EMBL" id="CP074133">
    <property type="protein sequence ID" value="QUX23869.1"/>
    <property type="molecule type" value="Genomic_DNA"/>
</dbReference>
<feature type="transmembrane region" description="Helical" evidence="1">
    <location>
        <begin position="6"/>
        <end position="26"/>
    </location>
</feature>
<evidence type="ECO:0000313" key="3">
    <source>
        <dbReference type="EMBL" id="QUX23869.1"/>
    </source>
</evidence>
<keyword evidence="1" id="KW-1133">Transmembrane helix</keyword>
<dbReference type="Pfam" id="PF02517">
    <property type="entry name" value="Rce1-like"/>
    <property type="match status" value="1"/>
</dbReference>
<proteinExistence type="predicted"/>
<evidence type="ECO:0000259" key="2">
    <source>
        <dbReference type="Pfam" id="PF02517"/>
    </source>
</evidence>
<feature type="transmembrane region" description="Helical" evidence="1">
    <location>
        <begin position="88"/>
        <end position="107"/>
    </location>
</feature>
<keyword evidence="3" id="KW-0645">Protease</keyword>
<keyword evidence="4" id="KW-1185">Reference proteome</keyword>
<keyword evidence="3" id="KW-0482">Metalloprotease</keyword>
<keyword evidence="3" id="KW-0378">Hydrolase</keyword>
<gene>
    <name evidence="3" type="ORF">KGD84_05920</name>
</gene>
<evidence type="ECO:0000256" key="1">
    <source>
        <dbReference type="SAM" id="Phobius"/>
    </source>
</evidence>
<organism evidence="3 4">
    <name type="scientific">Nocardiopsis changdeensis</name>
    <dbReference type="NCBI Taxonomy" id="2831969"/>
    <lineage>
        <taxon>Bacteria</taxon>
        <taxon>Bacillati</taxon>
        <taxon>Actinomycetota</taxon>
        <taxon>Actinomycetes</taxon>
        <taxon>Streptosporangiales</taxon>
        <taxon>Nocardiopsidaceae</taxon>
        <taxon>Nocardiopsis</taxon>
    </lineage>
</organism>
<feature type="transmembrane region" description="Helical" evidence="1">
    <location>
        <begin position="188"/>
        <end position="218"/>
    </location>
</feature>
<dbReference type="InterPro" id="IPR003675">
    <property type="entry name" value="Rce1/LyrA-like_dom"/>
</dbReference>
<name>A0ABX8BNQ1_9ACTN</name>
<sequence length="235" mass="24762">MGFSVWGLALVALIVLYLVAVEPWWGRRAYTELERVRDTDPRALTRMFGQGIAVWWGLTGVALLAVLVSPGVGLAELGLVPMNGEWGTLAGAVVGMAVAMAAVALAARKAPGFLMPGQKAVAALLPRTARERWWGAGASVTAGICEELVYRGLFIAAGVGLGLDPVVAAGISLGIFVLGHLYQGPVGLVFVTLVGFVFTNVYLATGSLFVPIVLHILLDLRSLAFAPRREEVAAR</sequence>
<evidence type="ECO:0000313" key="4">
    <source>
        <dbReference type="Proteomes" id="UP000676079"/>
    </source>
</evidence>
<feature type="transmembrane region" description="Helical" evidence="1">
    <location>
        <begin position="47"/>
        <end position="68"/>
    </location>
</feature>
<feature type="domain" description="CAAX prenyl protease 2/Lysostaphin resistance protein A-like" evidence="2">
    <location>
        <begin position="133"/>
        <end position="220"/>
    </location>
</feature>
<dbReference type="Proteomes" id="UP000676079">
    <property type="component" value="Chromosome"/>
</dbReference>
<keyword evidence="1" id="KW-0472">Membrane</keyword>
<dbReference type="GO" id="GO:0008237">
    <property type="term" value="F:metallopeptidase activity"/>
    <property type="evidence" value="ECO:0007669"/>
    <property type="project" value="UniProtKB-KW"/>
</dbReference>
<dbReference type="RefSeq" id="WP_220565089.1">
    <property type="nucleotide sequence ID" value="NZ_CP074133.1"/>
</dbReference>
<protein>
    <submittedName>
        <fullName evidence="3">CPBP family intramembrane metalloprotease</fullName>
    </submittedName>
</protein>
<accession>A0ABX8BNQ1</accession>